<dbReference type="InterPro" id="IPR057691">
    <property type="entry name" value="DUF7931"/>
</dbReference>
<keyword evidence="3" id="KW-1185">Reference proteome</keyword>
<dbReference type="RefSeq" id="WP_155454357.1">
    <property type="nucleotide sequence ID" value="NZ_WNKX01000008.1"/>
</dbReference>
<dbReference type="Pfam" id="PF25559">
    <property type="entry name" value="DUF7931"/>
    <property type="match status" value="1"/>
</dbReference>
<comment type="caution">
    <text evidence="2">The sequence shown here is derived from an EMBL/GenBank/DDBJ whole genome shotgun (WGS) entry which is preliminary data.</text>
</comment>
<gene>
    <name evidence="2" type="ORF">GM658_12395</name>
</gene>
<proteinExistence type="predicted"/>
<sequence length="156" mass="18098">MEKQLFDSRTQFQALLQDCISEARLTLQMFDPNYEWWQLGHSRTDALLRHFLQHKGQLKLVAHSNAHLERNEPRFLKLLEDYSHQIECRLTTRSIATLTDSFCVADGVTIVRRFHSDHFRGEADINNPSSTQTSLERYEAIWAETQPGLRPGTTGL</sequence>
<dbReference type="OrthoDB" id="9179759at2"/>
<reference evidence="2 3" key="1">
    <citation type="submission" date="2019-11" db="EMBL/GenBank/DDBJ databases">
        <title>Type strains purchased from KCTC, JCM and DSMZ.</title>
        <authorList>
            <person name="Lu H."/>
        </authorList>
    </citation>
    <scope>NUCLEOTIDE SEQUENCE [LARGE SCALE GENOMIC DNA]</scope>
    <source>
        <strain evidence="2 3">JCM 31587</strain>
    </source>
</reference>
<accession>A0A6L6QID6</accession>
<evidence type="ECO:0000259" key="1">
    <source>
        <dbReference type="Pfam" id="PF25559"/>
    </source>
</evidence>
<evidence type="ECO:0000313" key="2">
    <source>
        <dbReference type="EMBL" id="MTW11396.1"/>
    </source>
</evidence>
<evidence type="ECO:0000313" key="3">
    <source>
        <dbReference type="Proteomes" id="UP000472320"/>
    </source>
</evidence>
<dbReference type="Proteomes" id="UP000472320">
    <property type="component" value="Unassembled WGS sequence"/>
</dbReference>
<organism evidence="2 3">
    <name type="scientific">Massilia eburnea</name>
    <dbReference type="NCBI Taxonomy" id="1776165"/>
    <lineage>
        <taxon>Bacteria</taxon>
        <taxon>Pseudomonadati</taxon>
        <taxon>Pseudomonadota</taxon>
        <taxon>Betaproteobacteria</taxon>
        <taxon>Burkholderiales</taxon>
        <taxon>Oxalobacteraceae</taxon>
        <taxon>Telluria group</taxon>
        <taxon>Massilia</taxon>
    </lineage>
</organism>
<feature type="domain" description="DUF7931" evidence="1">
    <location>
        <begin position="9"/>
        <end position="147"/>
    </location>
</feature>
<dbReference type="AlphaFoldDB" id="A0A6L6QID6"/>
<name>A0A6L6QID6_9BURK</name>
<protein>
    <recommendedName>
        <fullName evidence="1">DUF7931 domain-containing protein</fullName>
    </recommendedName>
</protein>
<dbReference type="EMBL" id="WNKX01000008">
    <property type="protein sequence ID" value="MTW11396.1"/>
    <property type="molecule type" value="Genomic_DNA"/>
</dbReference>